<organism evidence="10 11">
    <name type="scientific">Ferrimicrobium acidiphilum</name>
    <dbReference type="NCBI Taxonomy" id="121039"/>
    <lineage>
        <taxon>Bacteria</taxon>
        <taxon>Bacillati</taxon>
        <taxon>Actinomycetota</taxon>
        <taxon>Acidimicrobiia</taxon>
        <taxon>Acidimicrobiales</taxon>
        <taxon>Acidimicrobiaceae</taxon>
        <taxon>Ferrimicrobium</taxon>
    </lineage>
</organism>
<reference evidence="10 11" key="1">
    <citation type="submission" date="2024-07" db="EMBL/GenBank/DDBJ databases">
        <title>Draft Genome Sequence of Ferrimicrobium acidiphilum Strain YE2023, Isolated from a Pulp of Bioleach Reactor.</title>
        <authorList>
            <person name="Elkina Y.A."/>
            <person name="Bulaeva A.G."/>
            <person name="Beletsky A.V."/>
            <person name="Mardanov A.V."/>
        </authorList>
    </citation>
    <scope>NUCLEOTIDE SEQUENCE [LARGE SCALE GENOMIC DNA]</scope>
    <source>
        <strain evidence="10 11">YE2023</strain>
    </source>
</reference>
<evidence type="ECO:0000256" key="9">
    <source>
        <dbReference type="SAM" id="Phobius"/>
    </source>
</evidence>
<feature type="transmembrane region" description="Helical" evidence="9">
    <location>
        <begin position="157"/>
        <end position="178"/>
    </location>
</feature>
<dbReference type="PANTHER" id="PTHR11795">
    <property type="entry name" value="BRANCHED-CHAIN AMINO ACID TRANSPORT SYSTEM PERMEASE PROTEIN LIVH"/>
    <property type="match status" value="1"/>
</dbReference>
<evidence type="ECO:0000256" key="7">
    <source>
        <dbReference type="ARBA" id="ARBA00023136"/>
    </source>
</evidence>
<keyword evidence="11" id="KW-1185">Reference proteome</keyword>
<comment type="caution">
    <text evidence="10">The sequence shown here is derived from an EMBL/GenBank/DDBJ whole genome shotgun (WGS) entry which is preliminary data.</text>
</comment>
<keyword evidence="4 9" id="KW-0812">Transmembrane</keyword>
<keyword evidence="6 9" id="KW-1133">Transmembrane helix</keyword>
<keyword evidence="7 9" id="KW-0472">Membrane</keyword>
<keyword evidence="5" id="KW-0029">Amino-acid transport</keyword>
<keyword evidence="3" id="KW-1003">Cell membrane</keyword>
<evidence type="ECO:0000256" key="6">
    <source>
        <dbReference type="ARBA" id="ARBA00022989"/>
    </source>
</evidence>
<protein>
    <submittedName>
        <fullName evidence="10">Branched-chain amino acid ABC transporter permease</fullName>
    </submittedName>
</protein>
<dbReference type="InterPro" id="IPR001851">
    <property type="entry name" value="ABC_transp_permease"/>
</dbReference>
<evidence type="ECO:0000256" key="8">
    <source>
        <dbReference type="ARBA" id="ARBA00037998"/>
    </source>
</evidence>
<gene>
    <name evidence="10" type="ORF">AB6A68_11355</name>
</gene>
<feature type="transmembrane region" description="Helical" evidence="9">
    <location>
        <begin position="283"/>
        <end position="301"/>
    </location>
</feature>
<sequence length="308" mass="32775">MPNAAGTELPCVMAVLVLFEFAVFGGLLLGLYYAMFAMGLNVVFGAQRIVNLAHGDLVVLGGYAAWELYETWHISPIVAVVIVLPFAIALGFLVQHFLTPRLMRSADPETLSLILFFGLSQIIEALATIVFGPNERSLPTNAIPVSSLHLLGESYPGIWWVSALVAIPVLGVFLWLLYRTPFGLRVRAVMSSVTEAATAGVNASRVSGLFFGIGFGLAVVAGTVGIFIFGGVSPTAGVALTITAFAIIVFGSLGNPWGTIVAAIIFGVVTQLAQVYLPSWSNLVPYALVILTMLLRPQGLLGRRQRVA</sequence>
<feature type="transmembrane region" description="Helical" evidence="9">
    <location>
        <begin position="72"/>
        <end position="98"/>
    </location>
</feature>
<feature type="transmembrane region" description="Helical" evidence="9">
    <location>
        <begin position="49"/>
        <end position="66"/>
    </location>
</feature>
<dbReference type="Pfam" id="PF02653">
    <property type="entry name" value="BPD_transp_2"/>
    <property type="match status" value="1"/>
</dbReference>
<comment type="similarity">
    <text evidence="8">Belongs to the binding-protein-dependent transport system permease family. LivHM subfamily.</text>
</comment>
<feature type="transmembrane region" description="Helical" evidence="9">
    <location>
        <begin position="209"/>
        <end position="229"/>
    </location>
</feature>
<dbReference type="RefSeq" id="WP_369084786.1">
    <property type="nucleotide sequence ID" value="NZ_JBFSHR010000052.1"/>
</dbReference>
<dbReference type="CDD" id="cd06582">
    <property type="entry name" value="TM_PBP1_LivH_like"/>
    <property type="match status" value="1"/>
</dbReference>
<dbReference type="PANTHER" id="PTHR11795:SF445">
    <property type="entry name" value="AMINO ACID ABC TRANSPORTER PERMEASE PROTEIN"/>
    <property type="match status" value="1"/>
</dbReference>
<feature type="transmembrane region" description="Helical" evidence="9">
    <location>
        <begin position="110"/>
        <end position="131"/>
    </location>
</feature>
<dbReference type="Proteomes" id="UP001560267">
    <property type="component" value="Unassembled WGS sequence"/>
</dbReference>
<comment type="subcellular location">
    <subcellularLocation>
        <location evidence="1">Cell membrane</location>
        <topology evidence="1">Multi-pass membrane protein</topology>
    </subcellularLocation>
</comment>
<dbReference type="InterPro" id="IPR052157">
    <property type="entry name" value="BCAA_transport_permease"/>
</dbReference>
<dbReference type="EMBL" id="JBFSHR010000052">
    <property type="protein sequence ID" value="MEX6430424.1"/>
    <property type="molecule type" value="Genomic_DNA"/>
</dbReference>
<accession>A0ABV3Y7L0</accession>
<keyword evidence="2" id="KW-0813">Transport</keyword>
<evidence type="ECO:0000256" key="3">
    <source>
        <dbReference type="ARBA" id="ARBA00022475"/>
    </source>
</evidence>
<evidence type="ECO:0000256" key="4">
    <source>
        <dbReference type="ARBA" id="ARBA00022692"/>
    </source>
</evidence>
<name>A0ABV3Y7L0_9ACTN</name>
<proteinExistence type="inferred from homology"/>
<evidence type="ECO:0000256" key="1">
    <source>
        <dbReference type="ARBA" id="ARBA00004651"/>
    </source>
</evidence>
<evidence type="ECO:0000256" key="5">
    <source>
        <dbReference type="ARBA" id="ARBA00022970"/>
    </source>
</evidence>
<evidence type="ECO:0000313" key="11">
    <source>
        <dbReference type="Proteomes" id="UP001560267"/>
    </source>
</evidence>
<feature type="transmembrane region" description="Helical" evidence="9">
    <location>
        <begin position="12"/>
        <end position="37"/>
    </location>
</feature>
<evidence type="ECO:0000313" key="10">
    <source>
        <dbReference type="EMBL" id="MEX6430424.1"/>
    </source>
</evidence>
<evidence type="ECO:0000256" key="2">
    <source>
        <dbReference type="ARBA" id="ARBA00022448"/>
    </source>
</evidence>